<protein>
    <submittedName>
        <fullName evidence="1">Uncharacterized protein</fullName>
    </submittedName>
</protein>
<evidence type="ECO:0000313" key="1">
    <source>
        <dbReference type="EMBL" id="QRC55566.1"/>
    </source>
</evidence>
<organism evidence="1">
    <name type="scientific">Escherichia coli</name>
    <dbReference type="NCBI Taxonomy" id="562"/>
    <lineage>
        <taxon>Bacteria</taxon>
        <taxon>Pseudomonadati</taxon>
        <taxon>Pseudomonadota</taxon>
        <taxon>Gammaproteobacteria</taxon>
        <taxon>Enterobacterales</taxon>
        <taxon>Enterobacteriaceae</taxon>
        <taxon>Escherichia</taxon>
    </lineage>
</organism>
<dbReference type="EMBL" id="CP068847">
    <property type="protein sequence ID" value="QRC55566.1"/>
    <property type="molecule type" value="Genomic_DNA"/>
</dbReference>
<accession>A0A7U2CY95</accession>
<gene>
    <name evidence="1" type="ORF">JL550_00045</name>
</gene>
<proteinExistence type="predicted"/>
<reference evidence="1" key="1">
    <citation type="submission" date="2021-01" db="EMBL/GenBank/DDBJ databases">
        <title>blaOXA-48-like genome architecture among carbapenemase-producing Escherichia coli and Klebsiella pneumoniae in the Netherlands.</title>
        <authorList>
            <person name="Hendrickx A.P."/>
            <person name="Landman F."/>
            <person name="de Haan A."/>
            <person name="Witteveen S."/>
            <person name="van Santen-Verheuvel M."/>
            <person name="Schouls L.M."/>
        </authorList>
    </citation>
    <scope>NUCLEOTIDE SEQUENCE</scope>
    <source>
        <strain evidence="1">RIVM_C018184</strain>
        <plasmid evidence="1">pRIVM_C018184_3</plasmid>
    </source>
</reference>
<dbReference type="AlphaFoldDB" id="A0A7U2CY95"/>
<name>A0A7U2CY95_ECOLX</name>
<keyword evidence="1" id="KW-0614">Plasmid</keyword>
<sequence>MICYNFIKADKRLFFTGLISAQMSSVSSDIFPLPTGKIGEVWETKLFDSLFYQSRTEGVSNNGKAFQKVEK</sequence>
<geneLocation type="plasmid" evidence="1">
    <name>pRIVM_C018184_3</name>
</geneLocation>
<dbReference type="RefSeq" id="WP_176454359.1">
    <property type="nucleotide sequence ID" value="NZ_LT174529.1"/>
</dbReference>